<keyword evidence="6" id="KW-1185">Reference proteome</keyword>
<dbReference type="GO" id="GO:0009451">
    <property type="term" value="P:RNA modification"/>
    <property type="evidence" value="ECO:0007669"/>
    <property type="project" value="InterPro"/>
</dbReference>
<feature type="repeat" description="PPR" evidence="4">
    <location>
        <begin position="177"/>
        <end position="211"/>
    </location>
</feature>
<dbReference type="PANTHER" id="PTHR47926:SF463">
    <property type="entry name" value="PENTATRICOPEPTIDE REPEAT-CONTAINING PROTEIN"/>
    <property type="match status" value="1"/>
</dbReference>
<evidence type="ECO:0008006" key="7">
    <source>
        <dbReference type="Google" id="ProtNLM"/>
    </source>
</evidence>
<evidence type="ECO:0000256" key="3">
    <source>
        <dbReference type="ARBA" id="ARBA00061659"/>
    </source>
</evidence>
<dbReference type="NCBIfam" id="TIGR00756">
    <property type="entry name" value="PPR"/>
    <property type="match status" value="3"/>
</dbReference>
<comment type="similarity">
    <text evidence="3">Belongs to the PPR family. PCMP-E subfamily.</text>
</comment>
<name>A0A811MKY4_9POAL</name>
<dbReference type="PANTHER" id="PTHR47926">
    <property type="entry name" value="PENTATRICOPEPTIDE REPEAT-CONTAINING PROTEIN"/>
    <property type="match status" value="1"/>
</dbReference>
<evidence type="ECO:0000313" key="5">
    <source>
        <dbReference type="EMBL" id="CAD6207760.1"/>
    </source>
</evidence>
<dbReference type="Pfam" id="PF20431">
    <property type="entry name" value="E_motif"/>
    <property type="match status" value="1"/>
</dbReference>
<dbReference type="GO" id="GO:0003723">
    <property type="term" value="F:RNA binding"/>
    <property type="evidence" value="ECO:0007669"/>
    <property type="project" value="InterPro"/>
</dbReference>
<dbReference type="InterPro" id="IPR002885">
    <property type="entry name" value="PPR_rpt"/>
</dbReference>
<dbReference type="Pfam" id="PF01535">
    <property type="entry name" value="PPR"/>
    <property type="match status" value="3"/>
</dbReference>
<reference evidence="5" key="1">
    <citation type="submission" date="2020-10" db="EMBL/GenBank/DDBJ databases">
        <authorList>
            <person name="Han B."/>
            <person name="Lu T."/>
            <person name="Zhao Q."/>
            <person name="Huang X."/>
            <person name="Zhao Y."/>
        </authorList>
    </citation>
    <scope>NUCLEOTIDE SEQUENCE</scope>
</reference>
<dbReference type="PROSITE" id="PS51375">
    <property type="entry name" value="PPR"/>
    <property type="match status" value="3"/>
</dbReference>
<evidence type="ECO:0000313" key="6">
    <source>
        <dbReference type="Proteomes" id="UP000604825"/>
    </source>
</evidence>
<comment type="caution">
    <text evidence="5">The sequence shown here is derived from an EMBL/GenBank/DDBJ whole genome shotgun (WGS) entry which is preliminary data.</text>
</comment>
<evidence type="ECO:0000256" key="2">
    <source>
        <dbReference type="ARBA" id="ARBA00022946"/>
    </source>
</evidence>
<gene>
    <name evidence="5" type="ORF">NCGR_LOCUS5258</name>
</gene>
<dbReference type="FunFam" id="1.25.40.10:FF:000334">
    <property type="entry name" value="Pentatricopeptide repeat-containing protein"/>
    <property type="match status" value="1"/>
</dbReference>
<dbReference type="Pfam" id="PF13041">
    <property type="entry name" value="PPR_2"/>
    <property type="match status" value="1"/>
</dbReference>
<organism evidence="5 6">
    <name type="scientific">Miscanthus lutarioriparius</name>
    <dbReference type="NCBI Taxonomy" id="422564"/>
    <lineage>
        <taxon>Eukaryota</taxon>
        <taxon>Viridiplantae</taxon>
        <taxon>Streptophyta</taxon>
        <taxon>Embryophyta</taxon>
        <taxon>Tracheophyta</taxon>
        <taxon>Spermatophyta</taxon>
        <taxon>Magnoliopsida</taxon>
        <taxon>Liliopsida</taxon>
        <taxon>Poales</taxon>
        <taxon>Poaceae</taxon>
        <taxon>PACMAD clade</taxon>
        <taxon>Panicoideae</taxon>
        <taxon>Andropogonodae</taxon>
        <taxon>Andropogoneae</taxon>
        <taxon>Saccharinae</taxon>
        <taxon>Miscanthus</taxon>
    </lineage>
</organism>
<dbReference type="OrthoDB" id="330671at2759"/>
<dbReference type="InterPro" id="IPR011990">
    <property type="entry name" value="TPR-like_helical_dom_sf"/>
</dbReference>
<dbReference type="AlphaFoldDB" id="A0A811MKY4"/>
<dbReference type="Gene3D" id="1.25.40.10">
    <property type="entry name" value="Tetratricopeptide repeat domain"/>
    <property type="match status" value="3"/>
</dbReference>
<sequence length="686" mass="75032">MGRGILNAGPSSWIAAVATAAPASFRGAHAVLLTSGHLSSRASANSLLRAAPSPSACALILRLMLLHRLRPDHISLSFSLHSCARAVVPTTTTRNPLTALFRSLALRLGHARDVYVANAAVSSYFAASDVASADRLFAEVSDDVADVVTWTTMVTGHANASNLEQARRLFDAMPERNVVSWNAMLGAYASAGMLSEARELFDAMPERNAATWSSMLTGLVLSGRCGEALRVFADMVRGGAVPNEPALVSVVSACAQLRSLEHGAWVHAYAEQELQGAMSVILASAIIGMYGKCGGIRSAVRVFAAMPLRNVYSWNAMIAGLAMNGGERQALSLLWKMQMAGIQPNDITFIGLLSACSHSGLVNEGRRLFDSMIEDFRIQPVQQHYGLMVDLIGRSGRVREAMFFIKSMPVEPHPGLWGALASACKMHGEVELGEEVAKKLIELEPRHGSRYILLSNLYGSANRWDDMAFVRKILKRRKVPKGTGNAVNCDLVLVYNMVTDLTVCLFLAWFLQTRDFVLRSSELATLAAIFHFSGTKPSYLGVQKSPPSLALCPATNNCVSTSEEISDSNHYAPPWNYNPKDGRRGKPITKEEAMKELIEVVTKTKPDNFTPHIVDKTDDYIRVEYGSPIFGFVDDVEFWFPPGNKPLVQYRSASRSGFIDFNANKKRVKELRLALEKKGWASESNF</sequence>
<dbReference type="InterPro" id="IPR046960">
    <property type="entry name" value="PPR_At4g14850-like_plant"/>
</dbReference>
<protein>
    <recommendedName>
        <fullName evidence="7">Pentatricopeptide repeat-containing protein</fullName>
    </recommendedName>
</protein>
<dbReference type="FunFam" id="1.25.40.10:FF:000793">
    <property type="entry name" value="Pentatricopeptide repeat-containing protein"/>
    <property type="match status" value="1"/>
</dbReference>
<dbReference type="Proteomes" id="UP000604825">
    <property type="component" value="Unassembled WGS sequence"/>
</dbReference>
<dbReference type="InterPro" id="IPR010865">
    <property type="entry name" value="DUF1499"/>
</dbReference>
<feature type="repeat" description="PPR" evidence="4">
    <location>
        <begin position="310"/>
        <end position="344"/>
    </location>
</feature>
<dbReference type="Pfam" id="PF07386">
    <property type="entry name" value="DUF1499"/>
    <property type="match status" value="1"/>
</dbReference>
<keyword evidence="2" id="KW-0809">Transit peptide</keyword>
<evidence type="ECO:0000256" key="1">
    <source>
        <dbReference type="ARBA" id="ARBA00022737"/>
    </source>
</evidence>
<dbReference type="InterPro" id="IPR046848">
    <property type="entry name" value="E_motif"/>
</dbReference>
<feature type="repeat" description="PPR" evidence="4">
    <location>
        <begin position="146"/>
        <end position="176"/>
    </location>
</feature>
<proteinExistence type="inferred from homology"/>
<evidence type="ECO:0000256" key="4">
    <source>
        <dbReference type="PROSITE-ProRule" id="PRU00708"/>
    </source>
</evidence>
<keyword evidence="1" id="KW-0677">Repeat</keyword>
<dbReference type="EMBL" id="CAJGYO010000001">
    <property type="protein sequence ID" value="CAD6207760.1"/>
    <property type="molecule type" value="Genomic_DNA"/>
</dbReference>
<accession>A0A811MKY4</accession>